<comment type="caution">
    <text evidence="1">The sequence shown here is derived from an EMBL/GenBank/DDBJ whole genome shotgun (WGS) entry which is preliminary data.</text>
</comment>
<dbReference type="Proteomes" id="UP001324427">
    <property type="component" value="Unassembled WGS sequence"/>
</dbReference>
<dbReference type="SUPFAM" id="SSF141571">
    <property type="entry name" value="Pentapeptide repeat-like"/>
    <property type="match status" value="1"/>
</dbReference>
<evidence type="ECO:0000313" key="1">
    <source>
        <dbReference type="EMBL" id="KAK4548768.1"/>
    </source>
</evidence>
<dbReference type="PANTHER" id="PTHR42085:SF2">
    <property type="entry name" value="F-BOX DOMAIN-CONTAINING PROTEIN"/>
    <property type="match status" value="1"/>
</dbReference>
<accession>A0AAV9JTA7</accession>
<dbReference type="AlphaFoldDB" id="A0AAV9JTA7"/>
<organism evidence="1 2">
    <name type="scientific">Oleoguttula mirabilis</name>
    <dbReference type="NCBI Taxonomy" id="1507867"/>
    <lineage>
        <taxon>Eukaryota</taxon>
        <taxon>Fungi</taxon>
        <taxon>Dikarya</taxon>
        <taxon>Ascomycota</taxon>
        <taxon>Pezizomycotina</taxon>
        <taxon>Dothideomycetes</taxon>
        <taxon>Dothideomycetidae</taxon>
        <taxon>Mycosphaerellales</taxon>
        <taxon>Teratosphaeriaceae</taxon>
        <taxon>Oleoguttula</taxon>
    </lineage>
</organism>
<protein>
    <submittedName>
        <fullName evidence="1">Uncharacterized protein</fullName>
    </submittedName>
</protein>
<proteinExistence type="predicted"/>
<name>A0AAV9JTA7_9PEZI</name>
<dbReference type="EMBL" id="JAVFHQ010000006">
    <property type="protein sequence ID" value="KAK4548768.1"/>
    <property type="molecule type" value="Genomic_DNA"/>
</dbReference>
<evidence type="ECO:0000313" key="2">
    <source>
        <dbReference type="Proteomes" id="UP001324427"/>
    </source>
</evidence>
<dbReference type="Gene3D" id="2.160.20.80">
    <property type="entry name" value="E3 ubiquitin-protein ligase SopA"/>
    <property type="match status" value="1"/>
</dbReference>
<dbReference type="InterPro" id="IPR038883">
    <property type="entry name" value="AN11006-like"/>
</dbReference>
<gene>
    <name evidence="1" type="ORF">LTR36_008541</name>
</gene>
<sequence length="439" mass="49587">MPIITYRYLVGEHLILKHAILTDCRIKHSSLQHCTITDCVIVDCVIGDSIIKRCTVQQSDLNHSAIKRCTIQQSLFKNCTIKQSSMAPNPLTAMLPPEIRVKVYEFVLSSPYPVKRQIFDYVPQADHVLERRAAAGSEATLDGISLLLVDRLAYQEALPLLYKVNTFRVSRHNLCANVAPNSLTLLNPNHLVHIELSDLVISRSCLHLDYTNWDWPQCGTCAEPGFGLLYMMASIPHLRTAVVEYGTRRPPRTDGWFPALREPFPEFPSKRAFFRLQQAIRARCHSHHNFELTCVGIGEYQVQSAKLKNATVTFRDSPLMEAWSKMVLLVKAATESWDEAVANLDRDMLQKLIKLQLGVVGFEEAQEFVYVQTDMASVPQYIARIWPPGVPLDIAGVAAIQSPGLMEAFDNALQTYIDEPDEFILWVPVTMPQQAVRES</sequence>
<reference evidence="1 2" key="1">
    <citation type="submission" date="2021-11" db="EMBL/GenBank/DDBJ databases">
        <title>Black yeast isolated from Biological Soil Crust.</title>
        <authorList>
            <person name="Kurbessoian T."/>
        </authorList>
    </citation>
    <scope>NUCLEOTIDE SEQUENCE [LARGE SCALE GENOMIC DNA]</scope>
    <source>
        <strain evidence="1 2">CCFEE 5522</strain>
    </source>
</reference>
<dbReference type="PANTHER" id="PTHR42085">
    <property type="entry name" value="F-BOX DOMAIN-CONTAINING PROTEIN"/>
    <property type="match status" value="1"/>
</dbReference>
<keyword evidence="2" id="KW-1185">Reference proteome</keyword>